<keyword evidence="4" id="KW-0812">Transmembrane</keyword>
<dbReference type="AlphaFoldDB" id="A0AAN8XQW6"/>
<dbReference type="Proteomes" id="UP001381693">
    <property type="component" value="Unassembled WGS sequence"/>
</dbReference>
<keyword evidence="12" id="KW-1185">Reference proteome</keyword>
<dbReference type="InterPro" id="IPR005331">
    <property type="entry name" value="Sulfotransferase"/>
</dbReference>
<organism evidence="11 12">
    <name type="scientific">Halocaridina rubra</name>
    <name type="common">Hawaiian red shrimp</name>
    <dbReference type="NCBI Taxonomy" id="373956"/>
    <lineage>
        <taxon>Eukaryota</taxon>
        <taxon>Metazoa</taxon>
        <taxon>Ecdysozoa</taxon>
        <taxon>Arthropoda</taxon>
        <taxon>Crustacea</taxon>
        <taxon>Multicrustacea</taxon>
        <taxon>Malacostraca</taxon>
        <taxon>Eumalacostraca</taxon>
        <taxon>Eucarida</taxon>
        <taxon>Decapoda</taxon>
        <taxon>Pleocyemata</taxon>
        <taxon>Caridea</taxon>
        <taxon>Atyoidea</taxon>
        <taxon>Atyidae</taxon>
        <taxon>Halocaridina</taxon>
    </lineage>
</organism>
<keyword evidence="7" id="KW-0472">Membrane</keyword>
<keyword evidence="8 9" id="KW-0325">Glycoprotein</keyword>
<dbReference type="InterPro" id="IPR018011">
    <property type="entry name" value="Carb_sulfotrans_8-10"/>
</dbReference>
<evidence type="ECO:0000256" key="5">
    <source>
        <dbReference type="ARBA" id="ARBA00022989"/>
    </source>
</evidence>
<dbReference type="GO" id="GO:0000139">
    <property type="term" value="C:Golgi membrane"/>
    <property type="evidence" value="ECO:0007669"/>
    <property type="project" value="UniProtKB-SubCell"/>
</dbReference>
<comment type="subcellular location">
    <subcellularLocation>
        <location evidence="1 9">Golgi apparatus membrane</location>
        <topology evidence="1 9">Single-pass type II membrane protein</topology>
    </subcellularLocation>
</comment>
<evidence type="ECO:0000256" key="8">
    <source>
        <dbReference type="ARBA" id="ARBA00023180"/>
    </source>
</evidence>
<evidence type="ECO:0000256" key="3">
    <source>
        <dbReference type="ARBA" id="ARBA00022679"/>
    </source>
</evidence>
<dbReference type="PANTHER" id="PTHR12137">
    <property type="entry name" value="CARBOHYDRATE SULFOTRANSFERASE"/>
    <property type="match status" value="1"/>
</dbReference>
<keyword evidence="6 9" id="KW-0333">Golgi apparatus</keyword>
<evidence type="ECO:0000256" key="9">
    <source>
        <dbReference type="RuleBase" id="RU364020"/>
    </source>
</evidence>
<reference evidence="11 12" key="1">
    <citation type="submission" date="2023-11" db="EMBL/GenBank/DDBJ databases">
        <title>Halocaridina rubra genome assembly.</title>
        <authorList>
            <person name="Smith C."/>
        </authorList>
    </citation>
    <scope>NUCLEOTIDE SEQUENCE [LARGE SCALE GENOMIC DNA]</scope>
    <source>
        <strain evidence="11">EP-1</strain>
        <tissue evidence="11">Whole</tissue>
    </source>
</reference>
<evidence type="ECO:0000256" key="4">
    <source>
        <dbReference type="ARBA" id="ARBA00022692"/>
    </source>
</evidence>
<gene>
    <name evidence="11" type="ORF">SK128_002457</name>
</gene>
<dbReference type="EC" id="2.8.2.-" evidence="9"/>
<dbReference type="GO" id="GO:0008146">
    <property type="term" value="F:sulfotransferase activity"/>
    <property type="evidence" value="ECO:0007669"/>
    <property type="project" value="InterPro"/>
</dbReference>
<keyword evidence="5" id="KW-1133">Transmembrane helix</keyword>
<dbReference type="Pfam" id="PF03567">
    <property type="entry name" value="Sulfotransfer_2"/>
    <property type="match status" value="1"/>
</dbReference>
<keyword evidence="3 9" id="KW-0808">Transferase</keyword>
<dbReference type="GO" id="GO:0016051">
    <property type="term" value="P:carbohydrate biosynthetic process"/>
    <property type="evidence" value="ECO:0007669"/>
    <property type="project" value="InterPro"/>
</dbReference>
<feature type="region of interest" description="Disordered" evidence="10">
    <location>
        <begin position="52"/>
        <end position="75"/>
    </location>
</feature>
<proteinExistence type="inferred from homology"/>
<keyword evidence="9" id="KW-0735">Signal-anchor</keyword>
<protein>
    <recommendedName>
        <fullName evidence="9">Carbohydrate sulfotransferase</fullName>
        <ecNumber evidence="9">2.8.2.-</ecNumber>
    </recommendedName>
</protein>
<keyword evidence="9" id="KW-0119">Carbohydrate metabolism</keyword>
<evidence type="ECO:0000256" key="10">
    <source>
        <dbReference type="SAM" id="MobiDB-lite"/>
    </source>
</evidence>
<evidence type="ECO:0000313" key="12">
    <source>
        <dbReference type="Proteomes" id="UP001381693"/>
    </source>
</evidence>
<evidence type="ECO:0000256" key="2">
    <source>
        <dbReference type="ARBA" id="ARBA00006339"/>
    </source>
</evidence>
<sequence length="463" mass="55185">MFNSAKNTRIFAIFTLASTFVYYKYKTPELSAYEFGENEVTFDLNKISNYRAESDSGGEVSSDESGETTTERRNMIERMTPDVIKNMDVDATEEDISAVMNRHKGNHDERNIIVVNNLVYHVNDTIPEKPFKYPLLKPSEGKILREFDYNGRNYRNKDRRFLKEHAQVMIKRTKKVAKVCNARSKMITSKELHLVWDTKHSPSILYCPIYKVASTSWMINFLRLAHFNEDHPALKDMKPRKKERNRFRNKYGASQDKVYELYPPPRGRDEFVHTYRHSLRVIVVRHPFTRLLSAYRDKMTKMEPKPLEYRFRDLQLHIITKYRPVDSEETSPFPTFPEFIQYILDSTKNFVTLEDWKQNVVCWTPYWAQCNVCGADYNVILKLETIEEDERFLITLSNLEELKEIKTPEWRHLNNKTSDDVAPKYYSQLSRLQIRQLYQRYLLDFMLFDYHIRDIDINSDEEE</sequence>
<evidence type="ECO:0000256" key="1">
    <source>
        <dbReference type="ARBA" id="ARBA00004323"/>
    </source>
</evidence>
<accession>A0AAN8XQW6</accession>
<comment type="similarity">
    <text evidence="2 9">Belongs to the sulfotransferase 2 family.</text>
</comment>
<evidence type="ECO:0000256" key="7">
    <source>
        <dbReference type="ARBA" id="ARBA00023136"/>
    </source>
</evidence>
<name>A0AAN8XQW6_HALRR</name>
<dbReference type="EMBL" id="JAXCGZ010000380">
    <property type="protein sequence ID" value="KAK7086088.1"/>
    <property type="molecule type" value="Genomic_DNA"/>
</dbReference>
<dbReference type="PANTHER" id="PTHR12137:SF63">
    <property type="entry name" value="CARBOHYDRATE SULFOTRANSFERASE"/>
    <property type="match status" value="1"/>
</dbReference>
<evidence type="ECO:0000256" key="6">
    <source>
        <dbReference type="ARBA" id="ARBA00023034"/>
    </source>
</evidence>
<comment type="caution">
    <text evidence="11">The sequence shown here is derived from an EMBL/GenBank/DDBJ whole genome shotgun (WGS) entry which is preliminary data.</text>
</comment>
<evidence type="ECO:0000313" key="11">
    <source>
        <dbReference type="EMBL" id="KAK7086088.1"/>
    </source>
</evidence>